<dbReference type="SUPFAM" id="SSF52540">
    <property type="entry name" value="P-loop containing nucleoside triphosphate hydrolases"/>
    <property type="match status" value="2"/>
</dbReference>
<evidence type="ECO:0000256" key="10">
    <source>
        <dbReference type="HAMAP-Rule" id="MF_01486"/>
    </source>
</evidence>
<dbReference type="GO" id="GO:0003678">
    <property type="term" value="F:DNA helicase activity"/>
    <property type="evidence" value="ECO:0007669"/>
    <property type="project" value="UniProtKB-UniRule"/>
</dbReference>
<evidence type="ECO:0000256" key="1">
    <source>
        <dbReference type="ARBA" id="ARBA00022722"/>
    </source>
</evidence>
<dbReference type="PIRSF" id="PIRSF000980">
    <property type="entry name" value="RecC"/>
    <property type="match status" value="1"/>
</dbReference>
<dbReference type="NCBIfam" id="TIGR01450">
    <property type="entry name" value="recC"/>
    <property type="match status" value="1"/>
</dbReference>
<dbReference type="RefSeq" id="WP_228234237.1">
    <property type="nucleotide sequence ID" value="NZ_JAJGNA010000015.1"/>
</dbReference>
<evidence type="ECO:0000259" key="11">
    <source>
        <dbReference type="Pfam" id="PF17946"/>
    </source>
</evidence>
<dbReference type="HAMAP" id="MF_01486">
    <property type="entry name" value="RecC"/>
    <property type="match status" value="1"/>
</dbReference>
<dbReference type="PANTHER" id="PTHR30591">
    <property type="entry name" value="RECBCD ENZYME SUBUNIT RECC"/>
    <property type="match status" value="1"/>
</dbReference>
<feature type="domain" description="RecC C-terminal" evidence="11">
    <location>
        <begin position="835"/>
        <end position="1066"/>
    </location>
</feature>
<evidence type="ECO:0000256" key="3">
    <source>
        <dbReference type="ARBA" id="ARBA00022763"/>
    </source>
</evidence>
<evidence type="ECO:0000256" key="9">
    <source>
        <dbReference type="ARBA" id="ARBA00023204"/>
    </source>
</evidence>
<protein>
    <recommendedName>
        <fullName evidence="10">RecBCD enzyme subunit RecC</fullName>
    </recommendedName>
    <alternativeName>
        <fullName evidence="10">Exonuclease V subunit RecC</fullName>
        <shortName evidence="10">ExoV subunit RecC</shortName>
    </alternativeName>
    <alternativeName>
        <fullName evidence="10">Helicase/nuclease RecBCD subunit RecC</fullName>
    </alternativeName>
</protein>
<dbReference type="Gene3D" id="3.40.50.10930">
    <property type="match status" value="1"/>
</dbReference>
<proteinExistence type="inferred from homology"/>
<comment type="caution">
    <text evidence="12">The sequence shown here is derived from an EMBL/GenBank/DDBJ whole genome shotgun (WGS) entry which is preliminary data.</text>
</comment>
<keyword evidence="1 10" id="KW-0540">Nuclease</keyword>
<sequence>MQNGFMVLHGNRLETLTEVVAGWLRRHPLPPLAEETVLVQSNGMAQWLKLNLAEPDALGIAAGFSFQMPARFLWSAYRTVLGEQRVPRTSPFDKSRLLWRLYRLLPTLLDRDAFEPLRHFLDDDGDNRKRHQLAERLADLFDAYQVYRADWLADWERGEDRLRRAPDRRDGVPLPPGQQWQPALWRALLDDLPADRRGLSRAAIHDAFLAALAEGPAPAGLPERLLVFGISALPQQSLEALAALSRHCQVLMLVQNPCEMYWADIVEDRDLLRRQLDHRRRHLVTPPDNPVHPLLAAWGKQGRDFIGLLYDHDDPADYRSAFEQIDLFDPDPPADTLLQTLQRDILKLRPPPETPPAASPDRSLTFTVAHGPQREVEILHDALLARFAEDPALRPRDVIVMVPDIETYAPHIDAVFGRLERDDPRYLPYTLSDRSAGAASPLARAVEALLHLPQWRFTAADILDLLEVPALRRRFGLAESTLPALSRWIEQANIRWGLHERQRASLDLPGFEQNSWAFGLRRMLAGYLIGDGPAWRDIEPLDEVAGLGAEPAGRLARLLDTLDRHWRAFREPARPDQWRQRFGALLDDLFEPEDSDDQAMDAGLRDALNDWLAACEQADFDQPLPLTVARRPLLDALNAESLAQRFMAGRINFCTLMPMRAIPFRHVCLLGMKDGDYPRQQQPMDFDLMRHWGAPGDDGRRLSLYRPGDRSRREDDRYLFLEALLSARDSLYISWSGRHARDNSERPPSVLVAQLLDHIDQRWASPDGRRFSEPLTLTHPLQPFSGRYFFDEDGPEAPVTFAREWEPLHGEVAGIPAAGAPSAGAPLPPPEALEPVGAEALGRFLKQPVAHFFRERLKANLERDDHGLEETEPFTLSGLQSWQLQDRLLEAARRAGDGGAEAALGDTLDHLAGGGALPLAPFTEFNRDALTLPLRRPLRAYFQRLATCGGTLPQQEVSLTLEGLVLEDWLTDLLAGADGPCRLRLVTGGLKERWRKLCAPWVVHLLACADGLALTTELMARDGTARLAPLPADRARQHLTELARGWQAGLCRPLPVACDTGFAWLAGEEQRERKGPDQPERSARAVFESGFSLVGEVDRDAALRRAWPDFDALLAAREDGEAAPALAVWAQRLYRPLFDHLQWQGTEDGA</sequence>
<keyword evidence="9 10" id="KW-0234">DNA repair</keyword>
<dbReference type="Gene3D" id="3.40.50.300">
    <property type="entry name" value="P-loop containing nucleotide triphosphate hydrolases"/>
    <property type="match status" value="2"/>
</dbReference>
<dbReference type="Gene3D" id="1.10.10.160">
    <property type="match status" value="1"/>
</dbReference>
<evidence type="ECO:0000256" key="7">
    <source>
        <dbReference type="ARBA" id="ARBA00022840"/>
    </source>
</evidence>
<dbReference type="AlphaFoldDB" id="A0A9Q3YN32"/>
<comment type="function">
    <text evidence="10">A helicase/nuclease that prepares dsDNA breaks (DSB) for recombinational DNA repair. Binds to DSBs and unwinds DNA via a highly rapid and processive ATP-dependent bidirectional helicase activity. Unwinds dsDNA until it encounters a Chi (crossover hotspot instigator) sequence from the 3' direction. Cuts ssDNA a few nucleotides 3' to the Chi site. The properties and activities of the enzyme are changed at Chi. The Chi-altered holoenzyme produces a long 3'-ssDNA overhang and facilitates RecA-binding to the ssDNA for homologous DNA recombination and repair. Holoenzyme degrades any linearized DNA that is unable to undergo homologous recombination. In the holoenzyme this subunit recognizes the wild-type Chi sequence, and when added to isolated RecB increases its ATP-dependent helicase processivity.</text>
</comment>
<dbReference type="InterPro" id="IPR027417">
    <property type="entry name" value="P-loop_NTPase"/>
</dbReference>
<gene>
    <name evidence="10 12" type="primary">recC</name>
    <name evidence="12" type="ORF">LL252_12515</name>
</gene>
<keyword evidence="3 10" id="KW-0227">DNA damage</keyword>
<name>A0A9Q3YN32_9GAMM</name>
<keyword evidence="4 10" id="KW-0378">Hydrolase</keyword>
<evidence type="ECO:0000256" key="4">
    <source>
        <dbReference type="ARBA" id="ARBA00022801"/>
    </source>
</evidence>
<evidence type="ECO:0000256" key="2">
    <source>
        <dbReference type="ARBA" id="ARBA00022741"/>
    </source>
</evidence>
<dbReference type="GO" id="GO:0000724">
    <property type="term" value="P:double-strand break repair via homologous recombination"/>
    <property type="evidence" value="ECO:0007669"/>
    <property type="project" value="UniProtKB-UniRule"/>
</dbReference>
<dbReference type="Pfam" id="PF04257">
    <property type="entry name" value="Exonuc_V_gamma"/>
    <property type="match status" value="1"/>
</dbReference>
<dbReference type="Pfam" id="PF17946">
    <property type="entry name" value="RecC_C"/>
    <property type="match status" value="1"/>
</dbReference>
<reference evidence="12" key="1">
    <citation type="submission" date="2021-10" db="EMBL/GenBank/DDBJ databases">
        <title>The diversity and Nitrogen Metabolism of Culturable Nitrate-Utilizing Bacteria Within the Oxygen Minimum Zone of the Changjiang (Yangtze River)Estuary.</title>
        <authorList>
            <person name="Zhang D."/>
            <person name="Zheng J."/>
            <person name="Liu S."/>
            <person name="He W."/>
        </authorList>
    </citation>
    <scope>NUCLEOTIDE SEQUENCE</scope>
    <source>
        <strain evidence="12">FXH-223</strain>
    </source>
</reference>
<dbReference type="InterPro" id="IPR011335">
    <property type="entry name" value="Restrct_endonuc-II-like"/>
</dbReference>
<keyword evidence="13" id="KW-1185">Reference proteome</keyword>
<dbReference type="GO" id="GO:0003677">
    <property type="term" value="F:DNA binding"/>
    <property type="evidence" value="ECO:0007669"/>
    <property type="project" value="UniProtKB-UniRule"/>
</dbReference>
<evidence type="ECO:0000256" key="8">
    <source>
        <dbReference type="ARBA" id="ARBA00023125"/>
    </source>
</evidence>
<accession>A0A9Q3YN32</accession>
<comment type="subunit">
    <text evidence="10">Heterotrimer of RecB, RecC and RecD. All subunits contribute to DNA-binding.</text>
</comment>
<evidence type="ECO:0000313" key="13">
    <source>
        <dbReference type="Proteomes" id="UP001108027"/>
    </source>
</evidence>
<dbReference type="EMBL" id="JAJGNA010000015">
    <property type="protein sequence ID" value="MCC4309392.1"/>
    <property type="molecule type" value="Genomic_DNA"/>
</dbReference>
<comment type="miscellaneous">
    <text evidence="10">In the RecBCD complex, RecB has a slow 3'-5' helicase, an exonuclease activity and loads RecA onto ssDNA, RecD has a fast 5'-3' helicase activity, while RecC stimulates the ATPase and processivity of the RecB helicase and contributes to recognition of the Chi site.</text>
</comment>
<dbReference type="GO" id="GO:0009338">
    <property type="term" value="C:exodeoxyribonuclease V complex"/>
    <property type="evidence" value="ECO:0007669"/>
    <property type="project" value="InterPro"/>
</dbReference>
<keyword evidence="6 10" id="KW-0269">Exonuclease</keyword>
<dbReference type="GO" id="GO:0005524">
    <property type="term" value="F:ATP binding"/>
    <property type="evidence" value="ECO:0007669"/>
    <property type="project" value="UniProtKB-UniRule"/>
</dbReference>
<keyword evidence="2 10" id="KW-0547">Nucleotide-binding</keyword>
<dbReference type="Proteomes" id="UP001108027">
    <property type="component" value="Unassembled WGS sequence"/>
</dbReference>
<keyword evidence="5 10" id="KW-0347">Helicase</keyword>
<dbReference type="InterPro" id="IPR013986">
    <property type="entry name" value="DExx_box_DNA_helicase_dom_sf"/>
</dbReference>
<evidence type="ECO:0000256" key="6">
    <source>
        <dbReference type="ARBA" id="ARBA00022839"/>
    </source>
</evidence>
<comment type="similarity">
    <text evidence="10">Belongs to the RecC family.</text>
</comment>
<dbReference type="SUPFAM" id="SSF52980">
    <property type="entry name" value="Restriction endonuclease-like"/>
    <property type="match status" value="1"/>
</dbReference>
<keyword evidence="8 10" id="KW-0238">DNA-binding</keyword>
<dbReference type="GO" id="GO:0008854">
    <property type="term" value="F:exodeoxyribonuclease V activity"/>
    <property type="evidence" value="ECO:0007669"/>
    <property type="project" value="InterPro"/>
</dbReference>
<evidence type="ECO:0000256" key="5">
    <source>
        <dbReference type="ARBA" id="ARBA00022806"/>
    </source>
</evidence>
<dbReference type="InterPro" id="IPR041500">
    <property type="entry name" value="RecC_C"/>
</dbReference>
<organism evidence="12 13">
    <name type="scientific">Alloalcanivorax marinus</name>
    <dbReference type="NCBI Taxonomy" id="1177169"/>
    <lineage>
        <taxon>Bacteria</taxon>
        <taxon>Pseudomonadati</taxon>
        <taxon>Pseudomonadota</taxon>
        <taxon>Gammaproteobacteria</taxon>
        <taxon>Oceanospirillales</taxon>
        <taxon>Alcanivoracaceae</taxon>
        <taxon>Alloalcanivorax</taxon>
    </lineage>
</organism>
<keyword evidence="7 10" id="KW-0067">ATP-binding</keyword>
<dbReference type="Gene3D" id="1.10.10.990">
    <property type="match status" value="1"/>
</dbReference>
<evidence type="ECO:0000313" key="12">
    <source>
        <dbReference type="EMBL" id="MCC4309392.1"/>
    </source>
</evidence>
<dbReference type="PANTHER" id="PTHR30591:SF1">
    <property type="entry name" value="RECBCD ENZYME SUBUNIT RECC"/>
    <property type="match status" value="1"/>
</dbReference>
<dbReference type="InterPro" id="IPR006697">
    <property type="entry name" value="RecC"/>
</dbReference>